<keyword evidence="2" id="KW-1185">Reference proteome</keyword>
<evidence type="ECO:0000313" key="2">
    <source>
        <dbReference type="Proteomes" id="UP001442494"/>
    </source>
</evidence>
<proteinExistence type="predicted"/>
<dbReference type="Proteomes" id="UP001442494">
    <property type="component" value="Unassembled WGS sequence"/>
</dbReference>
<dbReference type="EMBL" id="JAMPKK010000042">
    <property type="protein sequence ID" value="MEP0866358.1"/>
    <property type="molecule type" value="Genomic_DNA"/>
</dbReference>
<name>A0ABV0JSD3_9CYAN</name>
<dbReference type="InterPro" id="IPR046562">
    <property type="entry name" value="DUF6717"/>
</dbReference>
<protein>
    <submittedName>
        <fullName evidence="1">Uncharacterized protein</fullName>
    </submittedName>
</protein>
<dbReference type="Pfam" id="PF20475">
    <property type="entry name" value="DUF6717"/>
    <property type="match status" value="1"/>
</dbReference>
<comment type="caution">
    <text evidence="1">The sequence shown here is derived from an EMBL/GenBank/DDBJ whole genome shotgun (WGS) entry which is preliminary data.</text>
</comment>
<organism evidence="1 2">
    <name type="scientific">Funiculus sociatus GB2-A5</name>
    <dbReference type="NCBI Taxonomy" id="2933946"/>
    <lineage>
        <taxon>Bacteria</taxon>
        <taxon>Bacillati</taxon>
        <taxon>Cyanobacteriota</taxon>
        <taxon>Cyanophyceae</taxon>
        <taxon>Coleofasciculales</taxon>
        <taxon>Coleofasciculaceae</taxon>
        <taxon>Funiculus</taxon>
    </lineage>
</organism>
<sequence>MSNAMMVIFPYREYTWVFDDERVGLVREPFVSGIPEMIDILVKDIPNAEKGFKLLFSGNPFPGYQAELTLLRQEYNGNWYRWESNNMEGWLCPALFKYFGEAPMKLYCKAEKLRS</sequence>
<reference evidence="1 2" key="1">
    <citation type="submission" date="2022-04" db="EMBL/GenBank/DDBJ databases">
        <title>Positive selection, recombination, and allopatry shape intraspecific diversity of widespread and dominant cyanobacteria.</title>
        <authorList>
            <person name="Wei J."/>
            <person name="Shu W."/>
            <person name="Hu C."/>
        </authorList>
    </citation>
    <scope>NUCLEOTIDE SEQUENCE [LARGE SCALE GENOMIC DNA]</scope>
    <source>
        <strain evidence="1 2">GB2-A5</strain>
    </source>
</reference>
<evidence type="ECO:0000313" key="1">
    <source>
        <dbReference type="EMBL" id="MEP0866358.1"/>
    </source>
</evidence>
<gene>
    <name evidence="1" type="ORF">NDI37_18025</name>
</gene>
<dbReference type="RefSeq" id="WP_190417796.1">
    <property type="nucleotide sequence ID" value="NZ_JAMPKK010000042.1"/>
</dbReference>
<accession>A0ABV0JSD3</accession>